<sequence>MTHLPRYHEPHSSIKPTRIPKYNAKRSFLLACASTRLNLYFFSSFEIQSRFSVQNVFRQDFTLLPCDLEPHSSIKSTRNTFHAITSPIQALNPLGFPNPTRSDQFDSLVQEHV</sequence>
<reference evidence="1" key="1">
    <citation type="submission" date="2020-09" db="EMBL/GenBank/DDBJ databases">
        <title>Genome-Enabled Discovery of Anthraquinone Biosynthesis in Senna tora.</title>
        <authorList>
            <person name="Kang S.-H."/>
            <person name="Pandey R.P."/>
            <person name="Lee C.-M."/>
            <person name="Sim J.-S."/>
            <person name="Jeong J.-T."/>
            <person name="Choi B.-S."/>
            <person name="Jung M."/>
            <person name="Ginzburg D."/>
            <person name="Zhao K."/>
            <person name="Won S.Y."/>
            <person name="Oh T.-J."/>
            <person name="Yu Y."/>
            <person name="Kim N.-H."/>
            <person name="Lee O.R."/>
            <person name="Lee T.-H."/>
            <person name="Bashyal P."/>
            <person name="Kim T.-S."/>
            <person name="Lee W.-H."/>
            <person name="Kawkins C."/>
            <person name="Kim C.-K."/>
            <person name="Kim J.S."/>
            <person name="Ahn B.O."/>
            <person name="Rhee S.Y."/>
            <person name="Sohng J.K."/>
        </authorList>
    </citation>
    <scope>NUCLEOTIDE SEQUENCE</scope>
    <source>
        <tissue evidence="1">Leaf</tissue>
    </source>
</reference>
<dbReference type="EMBL" id="JAAIUW010000002">
    <property type="protein sequence ID" value="KAF7842031.1"/>
    <property type="molecule type" value="Genomic_DNA"/>
</dbReference>
<organism evidence="1 2">
    <name type="scientific">Senna tora</name>
    <dbReference type="NCBI Taxonomy" id="362788"/>
    <lineage>
        <taxon>Eukaryota</taxon>
        <taxon>Viridiplantae</taxon>
        <taxon>Streptophyta</taxon>
        <taxon>Embryophyta</taxon>
        <taxon>Tracheophyta</taxon>
        <taxon>Spermatophyta</taxon>
        <taxon>Magnoliopsida</taxon>
        <taxon>eudicotyledons</taxon>
        <taxon>Gunneridae</taxon>
        <taxon>Pentapetalae</taxon>
        <taxon>rosids</taxon>
        <taxon>fabids</taxon>
        <taxon>Fabales</taxon>
        <taxon>Fabaceae</taxon>
        <taxon>Caesalpinioideae</taxon>
        <taxon>Cassia clade</taxon>
        <taxon>Senna</taxon>
    </lineage>
</organism>
<evidence type="ECO:0000313" key="2">
    <source>
        <dbReference type="Proteomes" id="UP000634136"/>
    </source>
</evidence>
<name>A0A834XD51_9FABA</name>
<proteinExistence type="predicted"/>
<comment type="caution">
    <text evidence="1">The sequence shown here is derived from an EMBL/GenBank/DDBJ whole genome shotgun (WGS) entry which is preliminary data.</text>
</comment>
<dbReference type="Proteomes" id="UP000634136">
    <property type="component" value="Unassembled WGS sequence"/>
</dbReference>
<dbReference type="AlphaFoldDB" id="A0A834XD51"/>
<protein>
    <submittedName>
        <fullName evidence="1">Uncharacterized protein</fullName>
    </submittedName>
</protein>
<evidence type="ECO:0000313" key="1">
    <source>
        <dbReference type="EMBL" id="KAF7842031.1"/>
    </source>
</evidence>
<keyword evidence="2" id="KW-1185">Reference proteome</keyword>
<accession>A0A834XD51</accession>
<gene>
    <name evidence="1" type="ORF">G2W53_004329</name>
</gene>